<dbReference type="GO" id="GO:0000949">
    <property type="term" value="P:aromatic amino acid family catabolic process to alcohol via Ehrlich pathway"/>
    <property type="evidence" value="ECO:0007669"/>
    <property type="project" value="TreeGrafter"/>
</dbReference>
<dbReference type="InterPro" id="IPR012000">
    <property type="entry name" value="Thiamin_PyroP_enz_cen_dom"/>
</dbReference>
<organism evidence="13 14">
    <name type="scientific">Piromyces finnis</name>
    <dbReference type="NCBI Taxonomy" id="1754191"/>
    <lineage>
        <taxon>Eukaryota</taxon>
        <taxon>Fungi</taxon>
        <taxon>Fungi incertae sedis</taxon>
        <taxon>Chytridiomycota</taxon>
        <taxon>Chytridiomycota incertae sedis</taxon>
        <taxon>Neocallimastigomycetes</taxon>
        <taxon>Neocallimastigales</taxon>
        <taxon>Neocallimastigaceae</taxon>
        <taxon>Piromyces</taxon>
    </lineage>
</organism>
<dbReference type="InterPro" id="IPR047213">
    <property type="entry name" value="TPP_PYR_PDC_IPDC-like"/>
</dbReference>
<feature type="domain" description="Thiamine pyrophosphate enzyme central" evidence="10">
    <location>
        <begin position="218"/>
        <end position="348"/>
    </location>
</feature>
<keyword evidence="5" id="KW-0460">Magnesium</keyword>
<dbReference type="Gene3D" id="3.40.50.1220">
    <property type="entry name" value="TPP-binding domain"/>
    <property type="match status" value="1"/>
</dbReference>
<keyword evidence="3" id="KW-0479">Metal-binding</keyword>
<evidence type="ECO:0000256" key="3">
    <source>
        <dbReference type="ARBA" id="ARBA00022723"/>
    </source>
</evidence>
<name>A0A1Y1V3F6_9FUNG</name>
<dbReference type="InterPro" id="IPR012001">
    <property type="entry name" value="Thiamin_PyroP_enz_TPP-bd_dom"/>
</dbReference>
<evidence type="ECO:0000256" key="1">
    <source>
        <dbReference type="ARBA" id="ARBA00001964"/>
    </source>
</evidence>
<evidence type="ECO:0000313" key="14">
    <source>
        <dbReference type="Proteomes" id="UP000193719"/>
    </source>
</evidence>
<dbReference type="AlphaFoldDB" id="A0A1Y1V3F6"/>
<dbReference type="InterPro" id="IPR000399">
    <property type="entry name" value="TPP-bd_CS"/>
</dbReference>
<dbReference type="OrthoDB" id="3970464at2759"/>
<dbReference type="Pfam" id="PF02776">
    <property type="entry name" value="TPP_enzyme_N"/>
    <property type="match status" value="1"/>
</dbReference>
<keyword evidence="14" id="KW-1185">Reference proteome</keyword>
<feature type="domain" description="Thiamine pyrophosphate enzyme N-terminal TPP-binding" evidence="12">
    <location>
        <begin position="16"/>
        <end position="117"/>
    </location>
</feature>
<protein>
    <submittedName>
        <fullName evidence="13">Thiamin diphosphate-binding protein</fullName>
    </submittedName>
</protein>
<dbReference type="CDD" id="cd07038">
    <property type="entry name" value="TPP_PYR_PDC_IPDC_like"/>
    <property type="match status" value="1"/>
</dbReference>
<dbReference type="InterPro" id="IPR012110">
    <property type="entry name" value="PDC/IPDC-like"/>
</dbReference>
<dbReference type="GO" id="GO:0000287">
    <property type="term" value="F:magnesium ion binding"/>
    <property type="evidence" value="ECO:0007669"/>
    <property type="project" value="InterPro"/>
</dbReference>
<gene>
    <name evidence="13" type="ORF">BCR36DRAFT_414015</name>
</gene>
<evidence type="ECO:0000259" key="12">
    <source>
        <dbReference type="Pfam" id="PF02776"/>
    </source>
</evidence>
<evidence type="ECO:0000256" key="9">
    <source>
        <dbReference type="SAM" id="MobiDB-lite"/>
    </source>
</evidence>
<feature type="compositionally biased region" description="Low complexity" evidence="9">
    <location>
        <begin position="731"/>
        <end position="744"/>
    </location>
</feature>
<evidence type="ECO:0000259" key="11">
    <source>
        <dbReference type="Pfam" id="PF02775"/>
    </source>
</evidence>
<dbReference type="Proteomes" id="UP000193719">
    <property type="component" value="Unassembled WGS sequence"/>
</dbReference>
<comment type="cofactor">
    <cofactor evidence="1">
        <name>thiamine diphosphate</name>
        <dbReference type="ChEBI" id="CHEBI:58937"/>
    </cofactor>
</comment>
<feature type="region of interest" description="Disordered" evidence="9">
    <location>
        <begin position="721"/>
        <end position="744"/>
    </location>
</feature>
<reference evidence="13 14" key="1">
    <citation type="submission" date="2016-08" db="EMBL/GenBank/DDBJ databases">
        <title>Genomes of anaerobic fungi encode conserved fungal cellulosomes for biomass hydrolysis.</title>
        <authorList>
            <consortium name="DOE Joint Genome Institute"/>
            <person name="Haitjema C.H."/>
            <person name="Gilmore S.P."/>
            <person name="Henske J.K."/>
            <person name="Solomon K.V."/>
            <person name="De Groot R."/>
            <person name="Kuo A."/>
            <person name="Mondo S.J."/>
            <person name="Salamov A.A."/>
            <person name="Labutti K."/>
            <person name="Zhao Z."/>
            <person name="Chiniquy J."/>
            <person name="Barry K."/>
            <person name="Brewer H.M."/>
            <person name="Purvine S.O."/>
            <person name="Wright A.T."/>
            <person name="Boxma B."/>
            <person name="Van Alen T."/>
            <person name="Hackstein J.H."/>
            <person name="Baker S.E."/>
            <person name="Grigoriev I.V."/>
            <person name="O'Malley M.A."/>
        </authorList>
    </citation>
    <scope>NUCLEOTIDE SEQUENCE [LARGE SCALE GENOMIC DNA]</scope>
    <source>
        <strain evidence="14">finn</strain>
    </source>
</reference>
<evidence type="ECO:0000256" key="7">
    <source>
        <dbReference type="ARBA" id="ARBA00023239"/>
    </source>
</evidence>
<dbReference type="PANTHER" id="PTHR43452:SF30">
    <property type="entry name" value="PYRUVATE DECARBOXYLASE ISOZYME 1-RELATED"/>
    <property type="match status" value="1"/>
</dbReference>
<evidence type="ECO:0000256" key="8">
    <source>
        <dbReference type="RuleBase" id="RU362132"/>
    </source>
</evidence>
<keyword evidence="6 8" id="KW-0786">Thiamine pyrophosphate</keyword>
<keyword evidence="4" id="KW-0210">Decarboxylase</keyword>
<reference evidence="13 14" key="2">
    <citation type="submission" date="2016-08" db="EMBL/GenBank/DDBJ databases">
        <title>Pervasive Adenine N6-methylation of Active Genes in Fungi.</title>
        <authorList>
            <consortium name="DOE Joint Genome Institute"/>
            <person name="Mondo S.J."/>
            <person name="Dannebaum R.O."/>
            <person name="Kuo R.C."/>
            <person name="Labutti K."/>
            <person name="Haridas S."/>
            <person name="Kuo A."/>
            <person name="Salamov A."/>
            <person name="Ahrendt S.R."/>
            <person name="Lipzen A."/>
            <person name="Sullivan W."/>
            <person name="Andreopoulos W.B."/>
            <person name="Clum A."/>
            <person name="Lindquist E."/>
            <person name="Daum C."/>
            <person name="Ramamoorthy G.K."/>
            <person name="Gryganskyi A."/>
            <person name="Culley D."/>
            <person name="Magnuson J.K."/>
            <person name="James T.Y."/>
            <person name="O'Malley M.A."/>
            <person name="Stajich J.E."/>
            <person name="Spatafora J.W."/>
            <person name="Visel A."/>
            <person name="Grigoriev I.V."/>
        </authorList>
    </citation>
    <scope>NUCLEOTIDE SEQUENCE [LARGE SCALE GENOMIC DNA]</scope>
    <source>
        <strain evidence="14">finn</strain>
    </source>
</reference>
<dbReference type="Pfam" id="PF00205">
    <property type="entry name" value="TPP_enzyme_M"/>
    <property type="match status" value="1"/>
</dbReference>
<dbReference type="InterPro" id="IPR029061">
    <property type="entry name" value="THDP-binding"/>
</dbReference>
<dbReference type="Pfam" id="PF02775">
    <property type="entry name" value="TPP_enzyme_C"/>
    <property type="match status" value="1"/>
</dbReference>
<dbReference type="EMBL" id="MCFH01000035">
    <property type="protein sequence ID" value="ORX46355.1"/>
    <property type="molecule type" value="Genomic_DNA"/>
</dbReference>
<dbReference type="SUPFAM" id="SSF52518">
    <property type="entry name" value="Thiamin diphosphate-binding fold (THDP-binding)"/>
    <property type="match status" value="2"/>
</dbReference>
<dbReference type="STRING" id="1754191.A0A1Y1V3F6"/>
<dbReference type="GO" id="GO:0004737">
    <property type="term" value="F:pyruvate decarboxylase activity"/>
    <property type="evidence" value="ECO:0007669"/>
    <property type="project" value="TreeGrafter"/>
</dbReference>
<comment type="similarity">
    <text evidence="2 8">Belongs to the TPP enzyme family.</text>
</comment>
<dbReference type="InterPro" id="IPR011766">
    <property type="entry name" value="TPP_enzyme_TPP-bd"/>
</dbReference>
<evidence type="ECO:0000256" key="4">
    <source>
        <dbReference type="ARBA" id="ARBA00022793"/>
    </source>
</evidence>
<keyword evidence="7" id="KW-0456">Lyase</keyword>
<dbReference type="Gene3D" id="3.40.50.970">
    <property type="match status" value="2"/>
</dbReference>
<dbReference type="SUPFAM" id="SSF52467">
    <property type="entry name" value="DHS-like NAD/FAD-binding domain"/>
    <property type="match status" value="1"/>
</dbReference>
<evidence type="ECO:0000256" key="5">
    <source>
        <dbReference type="ARBA" id="ARBA00022842"/>
    </source>
</evidence>
<evidence type="ECO:0000256" key="6">
    <source>
        <dbReference type="ARBA" id="ARBA00023052"/>
    </source>
</evidence>
<evidence type="ECO:0000259" key="10">
    <source>
        <dbReference type="Pfam" id="PF00205"/>
    </source>
</evidence>
<comment type="caution">
    <text evidence="13">The sequence shown here is derived from an EMBL/GenBank/DDBJ whole genome shotgun (WGS) entry which is preliminary data.</text>
</comment>
<dbReference type="PANTHER" id="PTHR43452">
    <property type="entry name" value="PYRUVATE DECARBOXYLASE"/>
    <property type="match status" value="1"/>
</dbReference>
<accession>A0A1Y1V3F6</accession>
<evidence type="ECO:0000256" key="2">
    <source>
        <dbReference type="ARBA" id="ARBA00007812"/>
    </source>
</evidence>
<feature type="region of interest" description="Disordered" evidence="9">
    <location>
        <begin position="395"/>
        <end position="423"/>
    </location>
</feature>
<feature type="compositionally biased region" description="Basic and acidic residues" evidence="9">
    <location>
        <begin position="404"/>
        <end position="423"/>
    </location>
</feature>
<dbReference type="PROSITE" id="PS00187">
    <property type="entry name" value="TPP_ENZYMES"/>
    <property type="match status" value="1"/>
</dbReference>
<dbReference type="GO" id="GO:0030976">
    <property type="term" value="F:thiamine pyrophosphate binding"/>
    <property type="evidence" value="ECO:0007669"/>
    <property type="project" value="InterPro"/>
</dbReference>
<dbReference type="GO" id="GO:0005829">
    <property type="term" value="C:cytosol"/>
    <property type="evidence" value="ECO:0007669"/>
    <property type="project" value="TreeGrafter"/>
</dbReference>
<sequence length="778" mass="88610">MDTHSDCMDYQWFFLGDYILQQLTHLGIKNIFGIPGDYILDFVHLIEKFPGIDFINTCDENGAAIAADVYARINKVGCLCITYGVGGLKTLNALANAFVEKSPVIMISGSPPIIEKSKFNNSYLLHHEITKKNIQLTMVREVTCYQAILNDPFTAITELNKAFEALKKYSKPIYIELPKDFTFKKAYNLKHPSLSIVASVNTSCNSNFTSTLWEAASEMIHLIKNSQQALVMIGLEVDRFNAQNLVMEFIERTQLPFCTTVMGKSTFGENNRLFAGCYVGKMSNKEVYNYVESCDCCIMIGVQITDTVSGMFSSKRILKNDDNIRISMDNIQINNHCYKDINMIQILDLILTDEVFQEDLCIIHANCHAYYHSFSLPPTFKASCSLSSNDDNHENISSFPSDNENGKEKNYGKDSDNKSTKGKEWKTNLPSSFLRRILDFEPSVYRPLQNDAIYRIINRWINSNTTVICDVGDPSFGTYDLFMPKGSIYINPAIYLSLGFGIPGALGACAADPERRVIAICGDGGFQMTCQEISAIARYHYHPTIIVINNNGYTTEKGLDKGIKKANTIHSWNYEKLIELVGAGRYIGNIHTEKDLDLALCHCFDMTSVTALSSNGTTYEKDIKTNTNHDTIDYDQSTQDYFYVEEKDNKRSTLSKKENTLPWSTEIVDKIYSKDNNGFVSYSEYWRSIMKKKEEDEGYKMKNNNNLKEDCPHYYNEKRLKKEEKKHYQKSSDSNLNSNNNNNNNTYYLSIIEINLNEMEMSYGSQRFITLSQQKESL</sequence>
<proteinExistence type="inferred from homology"/>
<evidence type="ECO:0000313" key="13">
    <source>
        <dbReference type="EMBL" id="ORX46355.1"/>
    </source>
</evidence>
<feature type="domain" description="Thiamine pyrophosphate enzyme TPP-binding" evidence="11">
    <location>
        <begin position="483"/>
        <end position="604"/>
    </location>
</feature>
<dbReference type="InterPro" id="IPR029035">
    <property type="entry name" value="DHS-like_NAD/FAD-binding_dom"/>
</dbReference>